<dbReference type="EMBL" id="JTDF01021765">
    <property type="protein sequence ID" value="KAF8561408.1"/>
    <property type="molecule type" value="Genomic_DNA"/>
</dbReference>
<dbReference type="OrthoDB" id="2020073at2759"/>
<name>A0A8T0D3W7_9TREM</name>
<dbReference type="GO" id="GO:0005524">
    <property type="term" value="F:ATP binding"/>
    <property type="evidence" value="ECO:0007669"/>
    <property type="project" value="InterPro"/>
</dbReference>
<dbReference type="GO" id="GO:0004363">
    <property type="term" value="F:glutathione synthase activity"/>
    <property type="evidence" value="ECO:0007669"/>
    <property type="project" value="InterPro"/>
</dbReference>
<sequence>MLSITSQTYQLAEQFAHSHGVLRKTNGSPSTLSCTLLPSPFPSFALDLAKTVQRDFNLLFHRVACDHDFLNSLVEHVVAQDDYVKHLWNIYERVRNIRNVQSIFLGLNRSDYMLHQEPGCDSSITERLYCIEKASASPLITTGLTGVPGLSLRQVEFNLMASSFCGLAQRMVEQHRVSLSLCGIKGDQLSRVSQQYVNKCTP</sequence>
<dbReference type="AlphaFoldDB" id="A0A8T0D3W7"/>
<protein>
    <recommendedName>
        <fullName evidence="3">Glutathione synthetase</fullName>
    </recommendedName>
</protein>
<dbReference type="SUPFAM" id="SSF56059">
    <property type="entry name" value="Glutathione synthetase ATP-binding domain-like"/>
    <property type="match status" value="1"/>
</dbReference>
<organism evidence="1 2">
    <name type="scientific">Paragonimus westermani</name>
    <dbReference type="NCBI Taxonomy" id="34504"/>
    <lineage>
        <taxon>Eukaryota</taxon>
        <taxon>Metazoa</taxon>
        <taxon>Spiralia</taxon>
        <taxon>Lophotrochozoa</taxon>
        <taxon>Platyhelminthes</taxon>
        <taxon>Trematoda</taxon>
        <taxon>Digenea</taxon>
        <taxon>Plagiorchiida</taxon>
        <taxon>Troglotremata</taxon>
        <taxon>Troglotrematidae</taxon>
        <taxon>Paragonimus</taxon>
    </lineage>
</organism>
<dbReference type="PANTHER" id="PTHR11130:SF0">
    <property type="entry name" value="GLUTATHIONE SYNTHETASE"/>
    <property type="match status" value="1"/>
</dbReference>
<reference evidence="1 2" key="1">
    <citation type="submission" date="2019-07" db="EMBL/GenBank/DDBJ databases">
        <title>Annotation for the trematode Paragonimus westermani.</title>
        <authorList>
            <person name="Choi Y.-J."/>
        </authorList>
    </citation>
    <scope>NUCLEOTIDE SEQUENCE [LARGE SCALE GENOMIC DNA]</scope>
    <source>
        <strain evidence="1">180907_Pwestermani</strain>
    </source>
</reference>
<dbReference type="Pfam" id="PF03917">
    <property type="entry name" value="GSH_synth_ATP"/>
    <property type="match status" value="1"/>
</dbReference>
<evidence type="ECO:0000313" key="1">
    <source>
        <dbReference type="EMBL" id="KAF8561408.1"/>
    </source>
</evidence>
<dbReference type="GO" id="GO:0043295">
    <property type="term" value="F:glutathione binding"/>
    <property type="evidence" value="ECO:0007669"/>
    <property type="project" value="TreeGrafter"/>
</dbReference>
<dbReference type="GO" id="GO:0005829">
    <property type="term" value="C:cytosol"/>
    <property type="evidence" value="ECO:0007669"/>
    <property type="project" value="TreeGrafter"/>
</dbReference>
<dbReference type="InterPro" id="IPR005615">
    <property type="entry name" value="Glutathione_synthase"/>
</dbReference>
<proteinExistence type="predicted"/>
<accession>A0A8T0D3W7</accession>
<keyword evidence="2" id="KW-1185">Reference proteome</keyword>
<gene>
    <name evidence="1" type="ORF">P879_01809</name>
</gene>
<dbReference type="InterPro" id="IPR014042">
    <property type="entry name" value="Glutathione_synthase_a-hlx"/>
</dbReference>
<evidence type="ECO:0000313" key="2">
    <source>
        <dbReference type="Proteomes" id="UP000699462"/>
    </source>
</evidence>
<comment type="caution">
    <text evidence="1">The sequence shown here is derived from an EMBL/GenBank/DDBJ whole genome shotgun (WGS) entry which is preliminary data.</text>
</comment>
<dbReference type="Gene3D" id="1.10.1080.10">
    <property type="entry name" value="Glutathione Synthetase, Chain A, domain 3"/>
    <property type="match status" value="1"/>
</dbReference>
<dbReference type="Proteomes" id="UP000699462">
    <property type="component" value="Unassembled WGS sequence"/>
</dbReference>
<dbReference type="PANTHER" id="PTHR11130">
    <property type="entry name" value="GLUTATHIONE SYNTHETASE"/>
    <property type="match status" value="1"/>
</dbReference>
<evidence type="ECO:0008006" key="3">
    <source>
        <dbReference type="Google" id="ProtNLM"/>
    </source>
</evidence>